<dbReference type="SUPFAM" id="SSF52540">
    <property type="entry name" value="P-loop containing nucleoside triphosphate hydrolases"/>
    <property type="match status" value="1"/>
</dbReference>
<dbReference type="RefSeq" id="WP_372121857.1">
    <property type="nucleotide sequence ID" value="NZ_JBFSSG010000001.1"/>
</dbReference>
<keyword evidence="4 10" id="KW-0227">DNA damage</keyword>
<dbReference type="PANTHER" id="PTHR45900">
    <property type="entry name" value="RECA"/>
    <property type="match status" value="1"/>
</dbReference>
<dbReference type="PANTHER" id="PTHR45900:SF1">
    <property type="entry name" value="MITOCHONDRIAL DNA REPAIR PROTEIN RECA HOMOLOG-RELATED"/>
    <property type="match status" value="1"/>
</dbReference>
<keyword evidence="9" id="KW-0742">SOS response</keyword>
<comment type="caution">
    <text evidence="12">The sequence shown here is derived from an EMBL/GenBank/DDBJ whole genome shotgun (WGS) entry which is preliminary data.</text>
</comment>
<dbReference type="Pfam" id="PF00154">
    <property type="entry name" value="RecA_N"/>
    <property type="match status" value="1"/>
</dbReference>
<dbReference type="PROSITE" id="PS50162">
    <property type="entry name" value="RECA_2"/>
    <property type="match status" value="1"/>
</dbReference>
<evidence type="ECO:0000256" key="9">
    <source>
        <dbReference type="ARBA" id="ARBA00023236"/>
    </source>
</evidence>
<evidence type="ECO:0000256" key="2">
    <source>
        <dbReference type="ARBA" id="ARBA00015553"/>
    </source>
</evidence>
<evidence type="ECO:0000259" key="11">
    <source>
        <dbReference type="PROSITE" id="PS50162"/>
    </source>
</evidence>
<evidence type="ECO:0000313" key="12">
    <source>
        <dbReference type="EMBL" id="MEZ8719561.1"/>
    </source>
</evidence>
<evidence type="ECO:0000256" key="4">
    <source>
        <dbReference type="ARBA" id="ARBA00022763"/>
    </source>
</evidence>
<gene>
    <name evidence="12" type="ORF">AB6D66_00685</name>
</gene>
<evidence type="ECO:0000256" key="3">
    <source>
        <dbReference type="ARBA" id="ARBA00022741"/>
    </source>
</evidence>
<dbReference type="Proteomes" id="UP001570071">
    <property type="component" value="Unassembled WGS sequence"/>
</dbReference>
<keyword evidence="5 10" id="KW-0067">ATP-binding</keyword>
<proteinExistence type="inferred from homology"/>
<evidence type="ECO:0000256" key="6">
    <source>
        <dbReference type="ARBA" id="ARBA00023125"/>
    </source>
</evidence>
<evidence type="ECO:0000256" key="7">
    <source>
        <dbReference type="ARBA" id="ARBA00023172"/>
    </source>
</evidence>
<keyword evidence="3 10" id="KW-0547">Nucleotide-binding</keyword>
<dbReference type="InterPro" id="IPR049428">
    <property type="entry name" value="RecA-like_N"/>
</dbReference>
<evidence type="ECO:0000256" key="10">
    <source>
        <dbReference type="RuleBase" id="RU004527"/>
    </source>
</evidence>
<dbReference type="InterPro" id="IPR013765">
    <property type="entry name" value="DNA_recomb/repair_RecA"/>
</dbReference>
<reference evidence="12 13" key="1">
    <citation type="journal article" date="2024" name="ISME J.">
        <title>Tailless and filamentous prophages are predominant in marine Vibrio.</title>
        <authorList>
            <person name="Steensen K."/>
            <person name="Seneca J."/>
            <person name="Bartlau N."/>
            <person name="Yu X.A."/>
            <person name="Hussain F.A."/>
            <person name="Polz M.F."/>
        </authorList>
    </citation>
    <scope>NUCLEOTIDE SEQUENCE [LARGE SCALE GENOMIC DNA]</scope>
    <source>
        <strain evidence="12 13">10N.239.312.F12</strain>
    </source>
</reference>
<keyword evidence="6 10" id="KW-0238">DNA-binding</keyword>
<evidence type="ECO:0000256" key="1">
    <source>
        <dbReference type="ARBA" id="ARBA00009391"/>
    </source>
</evidence>
<dbReference type="SMART" id="SM00382">
    <property type="entry name" value="AAA"/>
    <property type="match status" value="1"/>
</dbReference>
<sequence>MHAQPMATGNYVSSGHYQSFSTVLTDMIREKANSTGTLALDAALGTGGFTFWRMVEISGDTGTGKTTLALHAVAACQQQGGVAAFFDPEFALDLSYARKLGVDVSSLLFSQPKTAEQTFDTAETLIKSGTVRVLVIDSIAALLPKSHLFAPTTGTDTSALEHSRILADGFCKLRIALRETKCTVIFTNQLRMKQVTATEFEATSIGGRPVANFMATRVRLLHGNDIRCRGRVTGHHCEMSVTKHKDGKSGGRGSTPIIYQSGMALSYETLVTGIRTGLVQRNSSGFYALGHRLGATGIQAKLLLDKKPTLRIMINTKLLNASFVLQRGSENQENQRNN</sequence>
<evidence type="ECO:0000313" key="13">
    <source>
        <dbReference type="Proteomes" id="UP001570071"/>
    </source>
</evidence>
<dbReference type="Gene3D" id="3.40.50.300">
    <property type="entry name" value="P-loop containing nucleotide triphosphate hydrolases"/>
    <property type="match status" value="1"/>
</dbReference>
<evidence type="ECO:0000256" key="8">
    <source>
        <dbReference type="ARBA" id="ARBA00023204"/>
    </source>
</evidence>
<keyword evidence="7 10" id="KW-0233">DNA recombination</keyword>
<dbReference type="InterPro" id="IPR027417">
    <property type="entry name" value="P-loop_NTPase"/>
</dbReference>
<dbReference type="EMBL" id="JBFSSG010000001">
    <property type="protein sequence ID" value="MEZ8719561.1"/>
    <property type="molecule type" value="Genomic_DNA"/>
</dbReference>
<name>A0ABV4MR12_9VIBR</name>
<comment type="similarity">
    <text evidence="1 10">Belongs to the RecA family.</text>
</comment>
<protein>
    <recommendedName>
        <fullName evidence="2">Protein RecA</fullName>
    </recommendedName>
</protein>
<dbReference type="InterPro" id="IPR003593">
    <property type="entry name" value="AAA+_ATPase"/>
</dbReference>
<keyword evidence="13" id="KW-1185">Reference proteome</keyword>
<accession>A0ABV4MR12</accession>
<dbReference type="PRINTS" id="PR00142">
    <property type="entry name" value="RECA"/>
</dbReference>
<organism evidence="12 13">
    <name type="scientific">Vibrio pomeroyi</name>
    <dbReference type="NCBI Taxonomy" id="198832"/>
    <lineage>
        <taxon>Bacteria</taxon>
        <taxon>Pseudomonadati</taxon>
        <taxon>Pseudomonadota</taxon>
        <taxon>Gammaproteobacteria</taxon>
        <taxon>Vibrionales</taxon>
        <taxon>Vibrionaceae</taxon>
        <taxon>Vibrio</taxon>
    </lineage>
</organism>
<feature type="domain" description="RecA family profile 1" evidence="11">
    <location>
        <begin position="29"/>
        <end position="190"/>
    </location>
</feature>
<evidence type="ECO:0000256" key="5">
    <source>
        <dbReference type="ARBA" id="ARBA00022840"/>
    </source>
</evidence>
<keyword evidence="8" id="KW-0234">DNA repair</keyword>
<dbReference type="InterPro" id="IPR020588">
    <property type="entry name" value="RecA_ATP-bd"/>
</dbReference>